<organism evidence="1 2">
    <name type="scientific">Cylicostephanus goldi</name>
    <name type="common">Nematode worm</name>
    <dbReference type="NCBI Taxonomy" id="71465"/>
    <lineage>
        <taxon>Eukaryota</taxon>
        <taxon>Metazoa</taxon>
        <taxon>Ecdysozoa</taxon>
        <taxon>Nematoda</taxon>
        <taxon>Chromadorea</taxon>
        <taxon>Rhabditida</taxon>
        <taxon>Rhabditina</taxon>
        <taxon>Rhabditomorpha</taxon>
        <taxon>Strongyloidea</taxon>
        <taxon>Strongylidae</taxon>
        <taxon>Cylicostephanus</taxon>
    </lineage>
</organism>
<proteinExistence type="predicted"/>
<keyword evidence="2" id="KW-1185">Reference proteome</keyword>
<dbReference type="Proteomes" id="UP000271889">
    <property type="component" value="Unassembled WGS sequence"/>
</dbReference>
<dbReference type="EMBL" id="UYRV01019593">
    <property type="protein sequence ID" value="VDK66260.1"/>
    <property type="molecule type" value="Genomic_DNA"/>
</dbReference>
<evidence type="ECO:0000313" key="2">
    <source>
        <dbReference type="Proteomes" id="UP000271889"/>
    </source>
</evidence>
<dbReference type="AlphaFoldDB" id="A0A3P6SEI3"/>
<gene>
    <name evidence="1" type="ORF">CGOC_LOCUS6158</name>
</gene>
<sequence>MAAILKPVTQEQMYGHHRASTIGSVAKGEARTARSSVVVTDIAVPKLRDPTNQKIPYALRVMFLKRIFDQYLEVCPRVEAIRNVSVDIIFFRFILEFHLNILRFCGALFCPPFCGVTFFKNVFLLKHDHANRVTTNTYCTAFPFFYS</sequence>
<evidence type="ECO:0000313" key="1">
    <source>
        <dbReference type="EMBL" id="VDK66260.1"/>
    </source>
</evidence>
<name>A0A3P6SEI3_CYLGO</name>
<protein>
    <submittedName>
        <fullName evidence="1">Uncharacterized protein</fullName>
    </submittedName>
</protein>
<accession>A0A3P6SEI3</accession>
<dbReference type="OrthoDB" id="10616933at2759"/>
<reference evidence="1 2" key="1">
    <citation type="submission" date="2018-11" db="EMBL/GenBank/DDBJ databases">
        <authorList>
            <consortium name="Pathogen Informatics"/>
        </authorList>
    </citation>
    <scope>NUCLEOTIDE SEQUENCE [LARGE SCALE GENOMIC DNA]</scope>
</reference>